<dbReference type="PANTHER" id="PTHR45772">
    <property type="entry name" value="CONSERVED COMPONENT OF ABC TRANSPORTER FOR NATURAL AMINO ACIDS-RELATED"/>
    <property type="match status" value="1"/>
</dbReference>
<dbReference type="Gene3D" id="3.40.50.300">
    <property type="entry name" value="P-loop containing nucleotide triphosphate hydrolases"/>
    <property type="match status" value="1"/>
</dbReference>
<gene>
    <name evidence="5" type="ORF">IX56_12860</name>
</gene>
<keyword evidence="1" id="KW-0813">Transport</keyword>
<dbReference type="SUPFAM" id="SSF52540">
    <property type="entry name" value="P-loop containing nucleoside triphosphate hydrolases"/>
    <property type="match status" value="1"/>
</dbReference>
<dbReference type="AlphaFoldDB" id="A0A099GE74"/>
<dbReference type="Proteomes" id="UP000029858">
    <property type="component" value="Unassembled WGS sequence"/>
</dbReference>
<dbReference type="InterPro" id="IPR027417">
    <property type="entry name" value="P-loop_NTPase"/>
</dbReference>
<evidence type="ECO:0000256" key="2">
    <source>
        <dbReference type="ARBA" id="ARBA00022741"/>
    </source>
</evidence>
<sequence>MTAALETQGLGLDFGGVRAADGVSLSLAPGARAALIGPNGAGKTTLVNLLSGALRPARGRILMGGRDVTRAGPAARAQAGLSRSFQVAQLFPTLTPAESVALAIRARRGWQDAAARAAETEALLGQFALTEVADRPAGQLGYGQQRLVELAIALAGGPSVLLLDEPAAGLAEAERHALRATLAALPRSVSVLLVEHDMDLVFAFAERIAVMAAGRIIADGPPAAIAADPAVRAVYLGEAADA</sequence>
<protein>
    <submittedName>
        <fullName evidence="5">Hemolysin III</fullName>
    </submittedName>
</protein>
<proteinExistence type="predicted"/>
<evidence type="ECO:0000256" key="3">
    <source>
        <dbReference type="ARBA" id="ARBA00022840"/>
    </source>
</evidence>
<dbReference type="Pfam" id="PF00005">
    <property type="entry name" value="ABC_tran"/>
    <property type="match status" value="1"/>
</dbReference>
<dbReference type="GO" id="GO:0005886">
    <property type="term" value="C:plasma membrane"/>
    <property type="evidence" value="ECO:0007669"/>
    <property type="project" value="TreeGrafter"/>
</dbReference>
<dbReference type="GO" id="GO:0005524">
    <property type="term" value="F:ATP binding"/>
    <property type="evidence" value="ECO:0007669"/>
    <property type="project" value="UniProtKB-KW"/>
</dbReference>
<keyword evidence="3" id="KW-0067">ATP-binding</keyword>
<dbReference type="SMART" id="SM00382">
    <property type="entry name" value="AAA"/>
    <property type="match status" value="1"/>
</dbReference>
<reference evidence="5 6" key="1">
    <citation type="submission" date="2014-09" db="EMBL/GenBank/DDBJ databases">
        <authorList>
            <person name="McGinnis J.M."/>
            <person name="Wolfgang W.J."/>
        </authorList>
    </citation>
    <scope>NUCLEOTIDE SEQUENCE [LARGE SCALE GENOMIC DNA]</scope>
    <source>
        <strain evidence="5 6">5503</strain>
    </source>
</reference>
<dbReference type="Pfam" id="PF12399">
    <property type="entry name" value="BCA_ABC_TP_C"/>
    <property type="match status" value="1"/>
</dbReference>
<dbReference type="InterPro" id="IPR051120">
    <property type="entry name" value="ABC_AA/LPS_Transport"/>
</dbReference>
<evidence type="ECO:0000313" key="5">
    <source>
        <dbReference type="EMBL" id="KGJ21014.1"/>
    </source>
</evidence>
<comment type="caution">
    <text evidence="5">The sequence shown here is derived from an EMBL/GenBank/DDBJ whole genome shotgun (WGS) entry which is preliminary data.</text>
</comment>
<reference evidence="5 6" key="2">
    <citation type="submission" date="2014-10" db="EMBL/GenBank/DDBJ databases">
        <title>Paracoccus sanguinis sp. nov., isolated from clinical specimens of New York State patients.</title>
        <authorList>
            <person name="Mingle L.A."/>
            <person name="Cole J.A."/>
            <person name="Lapierre P."/>
            <person name="Musser K.A."/>
        </authorList>
    </citation>
    <scope>NUCLEOTIDE SEQUENCE [LARGE SCALE GENOMIC DNA]</scope>
    <source>
        <strain evidence="5 6">5503</strain>
    </source>
</reference>
<dbReference type="InterPro" id="IPR032823">
    <property type="entry name" value="BCA_ABC_TP_C"/>
</dbReference>
<evidence type="ECO:0000256" key="1">
    <source>
        <dbReference type="ARBA" id="ARBA00022448"/>
    </source>
</evidence>
<dbReference type="EMBL" id="JRKQ01000077">
    <property type="protein sequence ID" value="KGJ21014.1"/>
    <property type="molecule type" value="Genomic_DNA"/>
</dbReference>
<organism evidence="5 6">
    <name type="scientific">Paracoccus sanguinis</name>
    <dbReference type="NCBI Taxonomy" id="1545044"/>
    <lineage>
        <taxon>Bacteria</taxon>
        <taxon>Pseudomonadati</taxon>
        <taxon>Pseudomonadota</taxon>
        <taxon>Alphaproteobacteria</taxon>
        <taxon>Rhodobacterales</taxon>
        <taxon>Paracoccaceae</taxon>
        <taxon>Paracoccus</taxon>
    </lineage>
</organism>
<dbReference type="PROSITE" id="PS50893">
    <property type="entry name" value="ABC_TRANSPORTER_2"/>
    <property type="match status" value="1"/>
</dbReference>
<keyword evidence="2" id="KW-0547">Nucleotide-binding</keyword>
<dbReference type="InterPro" id="IPR003593">
    <property type="entry name" value="AAA+_ATPase"/>
</dbReference>
<dbReference type="PANTHER" id="PTHR45772:SF2">
    <property type="entry name" value="ABC TRANSPORTER ATP-BINDING PROTEIN"/>
    <property type="match status" value="1"/>
</dbReference>
<feature type="domain" description="ABC transporter" evidence="4">
    <location>
        <begin position="5"/>
        <end position="238"/>
    </location>
</feature>
<evidence type="ECO:0000313" key="6">
    <source>
        <dbReference type="Proteomes" id="UP000029858"/>
    </source>
</evidence>
<dbReference type="InterPro" id="IPR003439">
    <property type="entry name" value="ABC_transporter-like_ATP-bd"/>
</dbReference>
<accession>A0A099GE74</accession>
<dbReference type="RefSeq" id="WP_036710965.1">
    <property type="nucleotide sequence ID" value="NZ_JRKQ01000077.1"/>
</dbReference>
<name>A0A099GE74_9RHOB</name>
<dbReference type="GO" id="GO:0016887">
    <property type="term" value="F:ATP hydrolysis activity"/>
    <property type="evidence" value="ECO:0007669"/>
    <property type="project" value="InterPro"/>
</dbReference>
<evidence type="ECO:0000259" key="4">
    <source>
        <dbReference type="PROSITE" id="PS50893"/>
    </source>
</evidence>